<comment type="caution">
    <text evidence="1">The sequence shown here is derived from an EMBL/GenBank/DDBJ whole genome shotgun (WGS) entry which is preliminary data.</text>
</comment>
<dbReference type="AlphaFoldDB" id="A0ABD0M353"/>
<protein>
    <submittedName>
        <fullName evidence="1">Uncharacterized protein</fullName>
    </submittedName>
</protein>
<evidence type="ECO:0000313" key="2">
    <source>
        <dbReference type="Proteomes" id="UP001519460"/>
    </source>
</evidence>
<keyword evidence="2" id="KW-1185">Reference proteome</keyword>
<name>A0ABD0M353_9CAEN</name>
<gene>
    <name evidence="1" type="ORF">BaRGS_00002839</name>
</gene>
<dbReference type="Proteomes" id="UP001519460">
    <property type="component" value="Unassembled WGS sequence"/>
</dbReference>
<dbReference type="EMBL" id="JACVVK020000008">
    <property type="protein sequence ID" value="KAK7506117.1"/>
    <property type="molecule type" value="Genomic_DNA"/>
</dbReference>
<sequence length="80" mass="9076">MDQNTNWPNSPRVLSKNAKTRPNDVTVLWGFADIQTLRKVGYVSHALLACFPRFTAPTGLRTMDLYVRITKAESPKRKAD</sequence>
<accession>A0ABD0M353</accession>
<organism evidence="1 2">
    <name type="scientific">Batillaria attramentaria</name>
    <dbReference type="NCBI Taxonomy" id="370345"/>
    <lineage>
        <taxon>Eukaryota</taxon>
        <taxon>Metazoa</taxon>
        <taxon>Spiralia</taxon>
        <taxon>Lophotrochozoa</taxon>
        <taxon>Mollusca</taxon>
        <taxon>Gastropoda</taxon>
        <taxon>Caenogastropoda</taxon>
        <taxon>Sorbeoconcha</taxon>
        <taxon>Cerithioidea</taxon>
        <taxon>Batillariidae</taxon>
        <taxon>Batillaria</taxon>
    </lineage>
</organism>
<reference evidence="1 2" key="1">
    <citation type="journal article" date="2023" name="Sci. Data">
        <title>Genome assembly of the Korean intertidal mud-creeper Batillaria attramentaria.</title>
        <authorList>
            <person name="Patra A.K."/>
            <person name="Ho P.T."/>
            <person name="Jun S."/>
            <person name="Lee S.J."/>
            <person name="Kim Y."/>
            <person name="Won Y.J."/>
        </authorList>
    </citation>
    <scope>NUCLEOTIDE SEQUENCE [LARGE SCALE GENOMIC DNA]</scope>
    <source>
        <strain evidence="1">Wonlab-2016</strain>
    </source>
</reference>
<proteinExistence type="predicted"/>
<evidence type="ECO:0000313" key="1">
    <source>
        <dbReference type="EMBL" id="KAK7506117.1"/>
    </source>
</evidence>